<dbReference type="Pfam" id="PF00501">
    <property type="entry name" value="AMP-binding"/>
    <property type="match status" value="1"/>
</dbReference>
<evidence type="ECO:0000313" key="2">
    <source>
        <dbReference type="EMBL" id="KFN42616.1"/>
    </source>
</evidence>
<dbReference type="STRING" id="1121015.GCA_000420545_02709"/>
<dbReference type="RefSeq" id="WP_051130489.1">
    <property type="nucleotide sequence ID" value="NZ_ATVD01000006.1"/>
</dbReference>
<proteinExistence type="predicted"/>
<organism evidence="2 3">
    <name type="scientific">Arenimonas oryziterrae DSM 21050 = YC6267</name>
    <dbReference type="NCBI Taxonomy" id="1121015"/>
    <lineage>
        <taxon>Bacteria</taxon>
        <taxon>Pseudomonadati</taxon>
        <taxon>Pseudomonadota</taxon>
        <taxon>Gammaproteobacteria</taxon>
        <taxon>Lysobacterales</taxon>
        <taxon>Lysobacteraceae</taxon>
        <taxon>Arenimonas</taxon>
    </lineage>
</organism>
<dbReference type="OrthoDB" id="9803968at2"/>
<sequence>MIPSKPVWSPGEERVERANLSRFMRFVREETGNADVNSYAPLYRFSVEQPDRFWTLLWDFCGIRGSGDRSCVIVDADRLPGARWFPNVSLNFAQNLLRFDDERVAIRFRTANGDNLTTSYAQLQRQVAALAAALRAQGIAPGDRIAALAPACPDALIAMLATASIGAVWSARAPTGDLDDACRRLADLAPRLVFVADGAAGAGTLRALRAAVPGLATLVQLSGVEATPICEAATALADFVAPFADAASDYTPVAFDHPLYLTEAGDERVVHGAGGTLIQHLKEWVLHVDLKREDKVLFHAGIDSMAWYWLASSLAVGATIVLLADAELPADGPRLWDRVDEFGITVLGVHSDWLNAAATAGGVPKDSHRLLPLKTILTAGGTLAPESYDFVYRDVKERVFLSPISTGGDTLACFAIGAPLLPVWRGELSCRGLGMKVEVLDAQGTPVVGEAGDLACTAPFPSLPLGFWNDAGDARFQAAFFGKHPGRWCRGERAVLTARDGLIPMPGDPRR</sequence>
<feature type="domain" description="AMP-dependent synthetase/ligase" evidence="1">
    <location>
        <begin position="102"/>
        <end position="210"/>
    </location>
</feature>
<gene>
    <name evidence="2" type="ORF">N789_13325</name>
</gene>
<dbReference type="PATRIC" id="fig|1121015.4.peg.2137"/>
<dbReference type="Gene3D" id="3.40.50.12780">
    <property type="entry name" value="N-terminal domain of ligase-like"/>
    <property type="match status" value="1"/>
</dbReference>
<accession>A0A091ATC1</accession>
<dbReference type="Proteomes" id="UP000029385">
    <property type="component" value="Unassembled WGS sequence"/>
</dbReference>
<reference evidence="2 3" key="1">
    <citation type="submission" date="2013-09" db="EMBL/GenBank/DDBJ databases">
        <title>Genome sequencing of Arenimonas oryziterrae.</title>
        <authorList>
            <person name="Chen F."/>
            <person name="Wang G."/>
        </authorList>
    </citation>
    <scope>NUCLEOTIDE SEQUENCE [LARGE SCALE GENOMIC DNA]</scope>
    <source>
        <strain evidence="2 3">YC6267</strain>
    </source>
</reference>
<comment type="caution">
    <text evidence="2">The sequence shown here is derived from an EMBL/GenBank/DDBJ whole genome shotgun (WGS) entry which is preliminary data.</text>
</comment>
<evidence type="ECO:0000259" key="1">
    <source>
        <dbReference type="Pfam" id="PF00501"/>
    </source>
</evidence>
<keyword evidence="3" id="KW-1185">Reference proteome</keyword>
<dbReference type="InterPro" id="IPR000873">
    <property type="entry name" value="AMP-dep_synth/lig_dom"/>
</dbReference>
<dbReference type="InterPro" id="IPR042099">
    <property type="entry name" value="ANL_N_sf"/>
</dbReference>
<dbReference type="PANTHER" id="PTHR42921">
    <property type="entry name" value="ACETOACETYL-COA SYNTHETASE"/>
    <property type="match status" value="1"/>
</dbReference>
<dbReference type="SUPFAM" id="SSF56801">
    <property type="entry name" value="Acetyl-CoA synthetase-like"/>
    <property type="match status" value="1"/>
</dbReference>
<name>A0A091ATC1_9GAMM</name>
<evidence type="ECO:0000313" key="3">
    <source>
        <dbReference type="Proteomes" id="UP000029385"/>
    </source>
</evidence>
<dbReference type="eggNOG" id="COG0365">
    <property type="taxonomic scope" value="Bacteria"/>
</dbReference>
<dbReference type="GO" id="GO:0030729">
    <property type="term" value="F:acetoacetate-CoA ligase activity"/>
    <property type="evidence" value="ECO:0007669"/>
    <property type="project" value="TreeGrafter"/>
</dbReference>
<dbReference type="AlphaFoldDB" id="A0A091ATC1"/>
<dbReference type="EMBL" id="AVCI01000009">
    <property type="protein sequence ID" value="KFN42616.1"/>
    <property type="molecule type" value="Genomic_DNA"/>
</dbReference>
<dbReference type="PANTHER" id="PTHR42921:SF1">
    <property type="entry name" value="ACETOACETYL-COA SYNTHETASE"/>
    <property type="match status" value="1"/>
</dbReference>
<protein>
    <recommendedName>
        <fullName evidence="1">AMP-dependent synthetase/ligase domain-containing protein</fullName>
    </recommendedName>
</protein>